<evidence type="ECO:0000313" key="3">
    <source>
        <dbReference type="EMBL" id="SFO26431.1"/>
    </source>
</evidence>
<dbReference type="AlphaFoldDB" id="A0A1I5FT96"/>
<dbReference type="Pfam" id="PF13905">
    <property type="entry name" value="Thioredoxin_8"/>
    <property type="match status" value="1"/>
</dbReference>
<reference evidence="4" key="1">
    <citation type="submission" date="2016-10" db="EMBL/GenBank/DDBJ databases">
        <authorList>
            <person name="Varghese N."/>
            <person name="Submissions S."/>
        </authorList>
    </citation>
    <scope>NUCLEOTIDE SEQUENCE [LARGE SCALE GENOMIC DNA]</scope>
    <source>
        <strain evidence="4">DS-12</strain>
    </source>
</reference>
<evidence type="ECO:0000256" key="1">
    <source>
        <dbReference type="SAM" id="SignalP"/>
    </source>
</evidence>
<feature type="chain" id="PRO_5011670799" description="Thioredoxin domain-containing protein" evidence="1">
    <location>
        <begin position="20"/>
        <end position="371"/>
    </location>
</feature>
<dbReference type="OrthoDB" id="979391at2"/>
<dbReference type="PROSITE" id="PS51352">
    <property type="entry name" value="THIOREDOXIN_2"/>
    <property type="match status" value="1"/>
</dbReference>
<accession>A0A1I5FT96</accession>
<dbReference type="InterPro" id="IPR036249">
    <property type="entry name" value="Thioredoxin-like_sf"/>
</dbReference>
<evidence type="ECO:0000259" key="2">
    <source>
        <dbReference type="PROSITE" id="PS51352"/>
    </source>
</evidence>
<feature type="domain" description="Thioredoxin" evidence="2">
    <location>
        <begin position="230"/>
        <end position="371"/>
    </location>
</feature>
<dbReference type="Gene3D" id="3.40.30.10">
    <property type="entry name" value="Glutaredoxin"/>
    <property type="match status" value="1"/>
</dbReference>
<dbReference type="SUPFAM" id="SSF52833">
    <property type="entry name" value="Thioredoxin-like"/>
    <property type="match status" value="1"/>
</dbReference>
<dbReference type="STRING" id="913024.SAMN05421741_13112"/>
<dbReference type="InterPro" id="IPR012336">
    <property type="entry name" value="Thioredoxin-like_fold"/>
</dbReference>
<protein>
    <recommendedName>
        <fullName evidence="2">Thioredoxin domain-containing protein</fullName>
    </recommendedName>
</protein>
<evidence type="ECO:0000313" key="4">
    <source>
        <dbReference type="Proteomes" id="UP000199036"/>
    </source>
</evidence>
<dbReference type="EMBL" id="FOVI01000031">
    <property type="protein sequence ID" value="SFO26431.1"/>
    <property type="molecule type" value="Genomic_DNA"/>
</dbReference>
<keyword evidence="1" id="KW-0732">Signal</keyword>
<organism evidence="3 4">
    <name type="scientific">Paenimyroides ummariense</name>
    <dbReference type="NCBI Taxonomy" id="913024"/>
    <lineage>
        <taxon>Bacteria</taxon>
        <taxon>Pseudomonadati</taxon>
        <taxon>Bacteroidota</taxon>
        <taxon>Flavobacteriia</taxon>
        <taxon>Flavobacteriales</taxon>
        <taxon>Flavobacteriaceae</taxon>
        <taxon>Paenimyroides</taxon>
    </lineage>
</organism>
<name>A0A1I5FT96_9FLAO</name>
<gene>
    <name evidence="3" type="ORF">SAMN05421741_13112</name>
</gene>
<dbReference type="RefSeq" id="WP_091525971.1">
    <property type="nucleotide sequence ID" value="NZ_FOVI01000031.1"/>
</dbReference>
<keyword evidence="4" id="KW-1185">Reference proteome</keyword>
<sequence length="371" mass="42183">MKRLTILALMLTATIQAIAGEIKITANLTGFSDTAVVYLLSGQTPIAYKILVQGKVELTAEVSEAPESYMMYIVDNNQPYFTELFVADETLQITAAKEDFPYQVKVNGSKHHFAKEKLNELQMPLHKKGETLRYEITALQQTPEWQNPEVQEKYVGENGIGSKLTKELKHVEADFILNNFDNAYTWTLLPYNTTAFDKVFYKAVYDKMTAEQKQTEIGKKYLLASKSQRLTKGDSFIDITVLDKDLNAEKLSDYFAKGKDFVLVDLSSVSCPSSNQSFPITKNFADKNTDKLQVVSVLQSNDAETYKHFGKLSTDNWALVYAEDFTRTDTYVQYQENKTPTFLLFDKAGKLIDRWSGALIHQQKLEQHFGK</sequence>
<feature type="signal peptide" evidence="1">
    <location>
        <begin position="1"/>
        <end position="19"/>
    </location>
</feature>
<dbReference type="Proteomes" id="UP000199036">
    <property type="component" value="Unassembled WGS sequence"/>
</dbReference>
<dbReference type="InterPro" id="IPR013766">
    <property type="entry name" value="Thioredoxin_domain"/>
</dbReference>
<proteinExistence type="predicted"/>